<keyword evidence="1" id="KW-1133">Transmembrane helix</keyword>
<evidence type="ECO:0000256" key="1">
    <source>
        <dbReference type="SAM" id="Phobius"/>
    </source>
</evidence>
<protein>
    <submittedName>
        <fullName evidence="2">Uncharacterized protein</fullName>
    </submittedName>
</protein>
<dbReference type="Proteomes" id="UP000199468">
    <property type="component" value="Unassembled WGS sequence"/>
</dbReference>
<dbReference type="EMBL" id="FNBZ01000004">
    <property type="protein sequence ID" value="SDG44431.1"/>
    <property type="molecule type" value="Genomic_DNA"/>
</dbReference>
<keyword evidence="3" id="KW-1185">Reference proteome</keyword>
<name>A0ABY0NZ26_9HYPH</name>
<keyword evidence="1" id="KW-0812">Transmembrane</keyword>
<comment type="caution">
    <text evidence="2">The sequence shown here is derived from an EMBL/GenBank/DDBJ whole genome shotgun (WGS) entry which is preliminary data.</text>
</comment>
<accession>A0ABY0NZ26</accession>
<sequence length="172" mass="19899">MSATAPTAVQRALKWVVVALFILLLAWGGLRYGWSPAVHERFWLDISDRVHGPMNFRFLLQPMMALLAALPDGIRDARYGHRAFFWSALWDDRVPKGRLREGLTSIARVALLGMSMDVIYQLNVLDRFYPVEALMMALLLAVIPYFVLRWLTEILARRWLPASDERDKERRS</sequence>
<gene>
    <name evidence="2" type="ORF">SAMN05421844_10435</name>
</gene>
<organism evidence="2 3">
    <name type="scientific">Bosea robiniae</name>
    <dbReference type="NCBI Taxonomy" id="1036780"/>
    <lineage>
        <taxon>Bacteria</taxon>
        <taxon>Pseudomonadati</taxon>
        <taxon>Pseudomonadota</taxon>
        <taxon>Alphaproteobacteria</taxon>
        <taxon>Hyphomicrobiales</taxon>
        <taxon>Boseaceae</taxon>
        <taxon>Bosea</taxon>
    </lineage>
</organism>
<proteinExistence type="predicted"/>
<feature type="transmembrane region" description="Helical" evidence="1">
    <location>
        <begin position="12"/>
        <end position="34"/>
    </location>
</feature>
<keyword evidence="1" id="KW-0472">Membrane</keyword>
<reference evidence="2 3" key="1">
    <citation type="submission" date="2016-10" db="EMBL/GenBank/DDBJ databases">
        <authorList>
            <person name="Varghese N."/>
            <person name="Submissions S."/>
        </authorList>
    </citation>
    <scope>NUCLEOTIDE SEQUENCE [LARGE SCALE GENOMIC DNA]</scope>
    <source>
        <strain evidence="2 3">DSM 26672</strain>
    </source>
</reference>
<dbReference type="RefSeq" id="WP_244511997.1">
    <property type="nucleotide sequence ID" value="NZ_FNBZ01000004.1"/>
</dbReference>
<evidence type="ECO:0000313" key="3">
    <source>
        <dbReference type="Proteomes" id="UP000199468"/>
    </source>
</evidence>
<evidence type="ECO:0000313" key="2">
    <source>
        <dbReference type="EMBL" id="SDG44431.1"/>
    </source>
</evidence>
<feature type="transmembrane region" description="Helical" evidence="1">
    <location>
        <begin position="128"/>
        <end position="148"/>
    </location>
</feature>